<evidence type="ECO:0000259" key="5">
    <source>
        <dbReference type="Pfam" id="PF16925"/>
    </source>
</evidence>
<dbReference type="InterPro" id="IPR009057">
    <property type="entry name" value="Homeodomain-like_sf"/>
</dbReference>
<evidence type="ECO:0000259" key="4">
    <source>
        <dbReference type="Pfam" id="PF00440"/>
    </source>
</evidence>
<dbReference type="Proteomes" id="UP001244552">
    <property type="component" value="Unassembled WGS sequence"/>
</dbReference>
<reference evidence="6 7" key="1">
    <citation type="submission" date="2023-07" db="EMBL/GenBank/DDBJ databases">
        <title>Genomic Encyclopedia of Type Strains, Phase IV (KMG-IV): sequencing the most valuable type-strain genomes for metagenomic binning, comparative biology and taxonomic classification.</title>
        <authorList>
            <person name="Goeker M."/>
        </authorList>
    </citation>
    <scope>NUCLEOTIDE SEQUENCE [LARGE SCALE GENOMIC DNA]</scope>
    <source>
        <strain evidence="6 7">DSM 19922</strain>
    </source>
</reference>
<keyword evidence="2" id="KW-0238">DNA-binding</keyword>
<accession>A0ABU0MJH8</accession>
<keyword evidence="7" id="KW-1185">Reference proteome</keyword>
<keyword evidence="3" id="KW-0804">Transcription</keyword>
<dbReference type="EMBL" id="JAUSVU010000007">
    <property type="protein sequence ID" value="MDQ0533621.1"/>
    <property type="molecule type" value="Genomic_DNA"/>
</dbReference>
<dbReference type="SUPFAM" id="SSF48498">
    <property type="entry name" value="Tetracyclin repressor-like, C-terminal domain"/>
    <property type="match status" value="1"/>
</dbReference>
<proteinExistence type="predicted"/>
<dbReference type="PANTHER" id="PTHR47506:SF1">
    <property type="entry name" value="HTH-TYPE TRANSCRIPTIONAL REGULATOR YJDC"/>
    <property type="match status" value="1"/>
</dbReference>
<evidence type="ECO:0000256" key="1">
    <source>
        <dbReference type="ARBA" id="ARBA00023015"/>
    </source>
</evidence>
<protein>
    <submittedName>
        <fullName evidence="6">TetR/AcrR family transcriptional repressor for divergent bdcA</fullName>
    </submittedName>
</protein>
<dbReference type="RefSeq" id="WP_209982061.1">
    <property type="nucleotide sequence ID" value="NZ_JAGINO010000007.1"/>
</dbReference>
<sequence>MARTGRPREFDRDEALDAALALFWAQGYEPTSLAQLKDCMGNISSASFYAAFGSKERLFREVVERYRSTYGLVTASLKDDSLPPREAIEHALRLSAEMQTDRRHPPGCLMILGASNCAPENRHIDDILAADRIRNRNGIRDCIGRAIASGELSVSTDADALAAVFHTFLMGIAFEAKDRVDPGALTASIGSLMTLWDMHRA</sequence>
<keyword evidence="1" id="KW-0805">Transcription regulation</keyword>
<organism evidence="6 7">
    <name type="scientific">Azospirillum picis</name>
    <dbReference type="NCBI Taxonomy" id="488438"/>
    <lineage>
        <taxon>Bacteria</taxon>
        <taxon>Pseudomonadati</taxon>
        <taxon>Pseudomonadota</taxon>
        <taxon>Alphaproteobacteria</taxon>
        <taxon>Rhodospirillales</taxon>
        <taxon>Azospirillaceae</taxon>
        <taxon>Azospirillum</taxon>
    </lineage>
</organism>
<dbReference type="Gene3D" id="1.10.357.10">
    <property type="entry name" value="Tetracycline Repressor, domain 2"/>
    <property type="match status" value="1"/>
</dbReference>
<feature type="domain" description="Tetracyclin repressor-like C-terminal" evidence="5">
    <location>
        <begin position="97"/>
        <end position="185"/>
    </location>
</feature>
<feature type="domain" description="HTH tetR-type" evidence="4">
    <location>
        <begin position="16"/>
        <end position="62"/>
    </location>
</feature>
<name>A0ABU0MJH8_9PROT</name>
<dbReference type="InterPro" id="IPR036271">
    <property type="entry name" value="Tet_transcr_reg_TetR-rel_C_sf"/>
</dbReference>
<evidence type="ECO:0000313" key="6">
    <source>
        <dbReference type="EMBL" id="MDQ0533621.1"/>
    </source>
</evidence>
<comment type="caution">
    <text evidence="6">The sequence shown here is derived from an EMBL/GenBank/DDBJ whole genome shotgun (WGS) entry which is preliminary data.</text>
</comment>
<dbReference type="Pfam" id="PF00440">
    <property type="entry name" value="TetR_N"/>
    <property type="match status" value="1"/>
</dbReference>
<dbReference type="InterPro" id="IPR011075">
    <property type="entry name" value="TetR_C"/>
</dbReference>
<dbReference type="SUPFAM" id="SSF46689">
    <property type="entry name" value="Homeodomain-like"/>
    <property type="match status" value="1"/>
</dbReference>
<dbReference type="PANTHER" id="PTHR47506">
    <property type="entry name" value="TRANSCRIPTIONAL REGULATORY PROTEIN"/>
    <property type="match status" value="1"/>
</dbReference>
<evidence type="ECO:0000313" key="7">
    <source>
        <dbReference type="Proteomes" id="UP001244552"/>
    </source>
</evidence>
<gene>
    <name evidence="6" type="ORF">QO018_002479</name>
</gene>
<evidence type="ECO:0000256" key="3">
    <source>
        <dbReference type="ARBA" id="ARBA00023163"/>
    </source>
</evidence>
<dbReference type="Pfam" id="PF16925">
    <property type="entry name" value="TetR_C_13"/>
    <property type="match status" value="1"/>
</dbReference>
<dbReference type="InterPro" id="IPR001647">
    <property type="entry name" value="HTH_TetR"/>
</dbReference>
<evidence type="ECO:0000256" key="2">
    <source>
        <dbReference type="ARBA" id="ARBA00023125"/>
    </source>
</evidence>
<dbReference type="Gene3D" id="1.10.10.60">
    <property type="entry name" value="Homeodomain-like"/>
    <property type="match status" value="1"/>
</dbReference>